<dbReference type="Pfam" id="PF01963">
    <property type="entry name" value="TraB_PrgY_gumN"/>
    <property type="match status" value="1"/>
</dbReference>
<protein>
    <submittedName>
        <fullName evidence="1">TraB/GumN family protein</fullName>
    </submittedName>
</protein>
<organism evidence="1 2">
    <name type="scientific">Shewanella vesiculosa</name>
    <dbReference type="NCBI Taxonomy" id="518738"/>
    <lineage>
        <taxon>Bacteria</taxon>
        <taxon>Pseudomonadati</taxon>
        <taxon>Pseudomonadota</taxon>
        <taxon>Gammaproteobacteria</taxon>
        <taxon>Alteromonadales</taxon>
        <taxon>Shewanellaceae</taxon>
        <taxon>Shewanella</taxon>
    </lineage>
</organism>
<reference evidence="1 2" key="1">
    <citation type="submission" date="2024-05" db="EMBL/GenBank/DDBJ databases">
        <title>Genome sequencing of Marine Estuary Bacteria, Shewanella vesiculosa and S. baltica, and Pseudomonas syringae.</title>
        <authorList>
            <person name="Gurung A."/>
            <person name="Maclea K.S."/>
        </authorList>
    </citation>
    <scope>NUCLEOTIDE SEQUENCE [LARGE SCALE GENOMIC DNA]</scope>
    <source>
        <strain evidence="1 2">1A</strain>
    </source>
</reference>
<proteinExistence type="predicted"/>
<sequence length="302" mass="33659">MLATRKSPLIFNIGMIYRRLQRYSFSLVVFLLCFGSTSATALDSPVFYKIEYQQQQAYLLGSIHIGRQDFYPLGQHIESAFKQADALVVEADISQGDTGALLQQYGALSANIAADVNATRQVYCQSHQSLCQALAPYAPWLQSAQISMGRYAQLGYSADQGVDAYFMANRSDKALVELESMQFQFELISSFSTATQMQMLDDSINVSDAEMLDLIYAWRQGDASALATIMESQAGDADELLEKLLWQRNHTMTQKIIQLLQQRNYKQLFIVVGAGHIVGQQAIPDLLKQQGATVTPCTFLQC</sequence>
<dbReference type="InterPro" id="IPR047111">
    <property type="entry name" value="YbaP-like"/>
</dbReference>
<gene>
    <name evidence="1" type="ORF">ABHN84_11720</name>
</gene>
<keyword evidence="2" id="KW-1185">Reference proteome</keyword>
<dbReference type="RefSeq" id="WP_347690287.1">
    <property type="nucleotide sequence ID" value="NZ_JBDPZN010000004.1"/>
</dbReference>
<dbReference type="PANTHER" id="PTHR40590">
    <property type="entry name" value="CYTOPLASMIC PROTEIN-RELATED"/>
    <property type="match status" value="1"/>
</dbReference>
<evidence type="ECO:0000313" key="1">
    <source>
        <dbReference type="EMBL" id="MEO3682954.1"/>
    </source>
</evidence>
<dbReference type="PANTHER" id="PTHR40590:SF1">
    <property type="entry name" value="CYTOPLASMIC PROTEIN"/>
    <property type="match status" value="1"/>
</dbReference>
<evidence type="ECO:0000313" key="2">
    <source>
        <dbReference type="Proteomes" id="UP001477278"/>
    </source>
</evidence>
<dbReference type="CDD" id="cd14789">
    <property type="entry name" value="Tiki"/>
    <property type="match status" value="1"/>
</dbReference>
<accession>A0ABV0FQ53</accession>
<name>A0ABV0FQ53_9GAMM</name>
<dbReference type="InterPro" id="IPR002816">
    <property type="entry name" value="TraB/PrgY/GumN_fam"/>
</dbReference>
<dbReference type="EMBL" id="JBDPZN010000004">
    <property type="protein sequence ID" value="MEO3682954.1"/>
    <property type="molecule type" value="Genomic_DNA"/>
</dbReference>
<dbReference type="Proteomes" id="UP001477278">
    <property type="component" value="Unassembled WGS sequence"/>
</dbReference>
<comment type="caution">
    <text evidence="1">The sequence shown here is derived from an EMBL/GenBank/DDBJ whole genome shotgun (WGS) entry which is preliminary data.</text>
</comment>